<comment type="cofactor">
    <cofactor evidence="1">
        <name>[4Fe-4S] cluster</name>
        <dbReference type="ChEBI" id="CHEBI:49883"/>
    </cofactor>
</comment>
<dbReference type="SUPFAM" id="SSF48310">
    <property type="entry name" value="Aldehyde ferredoxin oxidoreductase, C-terminal domains"/>
    <property type="match status" value="1"/>
</dbReference>
<keyword evidence="7" id="KW-0411">Iron-sulfur</keyword>
<comment type="caution">
    <text evidence="10">The sequence shown here is derived from an EMBL/GenBank/DDBJ whole genome shotgun (WGS) entry which is preliminary data.</text>
</comment>
<dbReference type="InterPro" id="IPR051919">
    <property type="entry name" value="W-dependent_AOR"/>
</dbReference>
<dbReference type="Pfam" id="PF01314">
    <property type="entry name" value="AFOR_C"/>
    <property type="match status" value="1"/>
</dbReference>
<feature type="domain" description="Aldehyde ferredoxin oxidoreductase N-terminal" evidence="9">
    <location>
        <begin position="5"/>
        <end position="208"/>
    </location>
</feature>
<dbReference type="GO" id="GO:0046872">
    <property type="term" value="F:metal ion binding"/>
    <property type="evidence" value="ECO:0007669"/>
    <property type="project" value="UniProtKB-KW"/>
</dbReference>
<evidence type="ECO:0000313" key="10">
    <source>
        <dbReference type="EMBL" id="HEF86709.1"/>
    </source>
</evidence>
<proteinExistence type="inferred from homology"/>
<sequence>MAYGMNGRWLRVGLSDGSLKIIEVSEELYKEYLGGRGLASYILFKELKPGIDPLGPENKLVFATSVITGTPIPGVNRILVAAKSPLTGTYGESEAGGFFAPELKHSGFDVVVVEGVSEKPVYLWIKDGRAEIRDATHLWGLTTKETVEEIKKELREPLARIGCIGPAGEKLVRFANIMFEHRYAAGRGGMGAVMGSKNLKAIAVKAGGRAVSFYDEKKLVEIVKWFNNNWKKQPGTVSRSQYGTAELVTPLNKDGTLPTLNFRGGSFDDADKVSGEVLNETILVSKSGCFACPIRCKPDVKAEKPYETDPSYGGPEYETIASFGPLCGISDLNVIAKANEVCNAYGADTISAGVAVAFAMELFEKGIITTRETGGLELRFGSAEGMLKLLEMIVKREGFGNVLAEGVRRAAEFIGRGAEKYAMHVKSKEIPMHEPRGKVGVALQYALSPIGADHVQAPHDVSFERITHHYTALGLTRPVNRLALNHDKVRAVYYGMLWWGLEDCLGICKFVFTPHSAGVLTPNHLVEIVNAATGWGVSLWSLMKASERAFNLARAFNIREGFTGEDDTLPQRFFEGLEFGARKGQRIDKEEFDKAVKLFYEMAGWDEEGKPTPAKLYELGLDYVVEELYKD</sequence>
<evidence type="ECO:0000256" key="3">
    <source>
        <dbReference type="ARBA" id="ARBA00022485"/>
    </source>
</evidence>
<evidence type="ECO:0000256" key="5">
    <source>
        <dbReference type="ARBA" id="ARBA00023002"/>
    </source>
</evidence>
<evidence type="ECO:0000256" key="8">
    <source>
        <dbReference type="ARBA" id="ARBA00049934"/>
    </source>
</evidence>
<dbReference type="GO" id="GO:0051539">
    <property type="term" value="F:4 iron, 4 sulfur cluster binding"/>
    <property type="evidence" value="ECO:0007669"/>
    <property type="project" value="UniProtKB-KW"/>
</dbReference>
<dbReference type="SMART" id="SM00790">
    <property type="entry name" value="AFOR_N"/>
    <property type="match status" value="1"/>
</dbReference>
<dbReference type="PANTHER" id="PTHR30038:SF0">
    <property type="entry name" value="TUNGSTEN-CONTAINING ALDEHYDE FERREDOXIN OXIDOREDUCTASE"/>
    <property type="match status" value="1"/>
</dbReference>
<organism evidence="10">
    <name type="scientific">Thermosphaera aggregans</name>
    <dbReference type="NCBI Taxonomy" id="54254"/>
    <lineage>
        <taxon>Archaea</taxon>
        <taxon>Thermoproteota</taxon>
        <taxon>Thermoprotei</taxon>
        <taxon>Desulfurococcales</taxon>
        <taxon>Desulfurococcaceae</taxon>
        <taxon>Thermosphaera</taxon>
    </lineage>
</organism>
<dbReference type="InterPro" id="IPR013984">
    <property type="entry name" value="Ald_Fedxn_OxRdtase_dom2"/>
</dbReference>
<keyword evidence="6" id="KW-0408">Iron</keyword>
<dbReference type="Gene3D" id="1.10.599.10">
    <property type="entry name" value="Aldehyde Ferredoxin Oxidoreductase Protein, subunit A, domain 3"/>
    <property type="match status" value="1"/>
</dbReference>
<dbReference type="InterPro" id="IPR001203">
    <property type="entry name" value="OxRdtase_Ald_Fedxn_C"/>
</dbReference>
<comment type="similarity">
    <text evidence="2">Belongs to the AOR/FOR family.</text>
</comment>
<reference evidence="10" key="1">
    <citation type="journal article" date="2020" name="mSystems">
        <title>Genome- and Community-Level Interaction Insights into Carbon Utilization and Element Cycling Functions of Hydrothermarchaeota in Hydrothermal Sediment.</title>
        <authorList>
            <person name="Zhou Z."/>
            <person name="Liu Y."/>
            <person name="Xu W."/>
            <person name="Pan J."/>
            <person name="Luo Z.H."/>
            <person name="Li M."/>
        </authorList>
    </citation>
    <scope>NUCLEOTIDE SEQUENCE [LARGE SCALE GENOMIC DNA]</scope>
    <source>
        <strain evidence="10">SpSt-23</strain>
    </source>
</reference>
<keyword evidence="3" id="KW-0004">4Fe-4S</keyword>
<accession>A0A7C2BJR6</accession>
<keyword evidence="5" id="KW-0560">Oxidoreductase</keyword>
<dbReference type="GO" id="GO:0016625">
    <property type="term" value="F:oxidoreductase activity, acting on the aldehyde or oxo group of donors, iron-sulfur protein as acceptor"/>
    <property type="evidence" value="ECO:0007669"/>
    <property type="project" value="InterPro"/>
</dbReference>
<dbReference type="InterPro" id="IPR036021">
    <property type="entry name" value="Tungsten_al_ferr_oxy-like_C"/>
</dbReference>
<evidence type="ECO:0000259" key="9">
    <source>
        <dbReference type="SMART" id="SM00790"/>
    </source>
</evidence>
<dbReference type="EMBL" id="DSJT01000001">
    <property type="protein sequence ID" value="HEF86709.1"/>
    <property type="molecule type" value="Genomic_DNA"/>
</dbReference>
<dbReference type="InterPro" id="IPR013985">
    <property type="entry name" value="Ald_Fedxn_OxRdtase_dom3"/>
</dbReference>
<evidence type="ECO:0000256" key="2">
    <source>
        <dbReference type="ARBA" id="ARBA00011032"/>
    </source>
</evidence>
<dbReference type="Pfam" id="PF02730">
    <property type="entry name" value="AFOR_N"/>
    <property type="match status" value="1"/>
</dbReference>
<evidence type="ECO:0000256" key="1">
    <source>
        <dbReference type="ARBA" id="ARBA00001966"/>
    </source>
</evidence>
<comment type="cofactor">
    <cofactor evidence="8">
        <name>tungstopterin</name>
        <dbReference type="ChEBI" id="CHEBI:30402"/>
    </cofactor>
</comment>
<dbReference type="GO" id="GO:0009055">
    <property type="term" value="F:electron transfer activity"/>
    <property type="evidence" value="ECO:0007669"/>
    <property type="project" value="InterPro"/>
</dbReference>
<gene>
    <name evidence="10" type="ORF">ENP55_00025</name>
</gene>
<keyword evidence="4" id="KW-0479">Metal-binding</keyword>
<dbReference type="InterPro" id="IPR013983">
    <property type="entry name" value="Ald_Fedxn_OxRdtase_N"/>
</dbReference>
<dbReference type="Gene3D" id="3.60.9.10">
    <property type="entry name" value="Aldehyde ferredoxin oxidoreductase, N-terminal domain"/>
    <property type="match status" value="1"/>
</dbReference>
<dbReference type="Gene3D" id="1.10.569.10">
    <property type="entry name" value="Aldehyde Ferredoxin Oxidoreductase Protein, subunit A, domain 2"/>
    <property type="match status" value="1"/>
</dbReference>
<dbReference type="AlphaFoldDB" id="A0A7C2BJR6"/>
<dbReference type="InterPro" id="IPR036503">
    <property type="entry name" value="Ald_Fedxn_OxRdtase_N_sf"/>
</dbReference>
<name>A0A7C2BJR6_9CREN</name>
<evidence type="ECO:0000256" key="7">
    <source>
        <dbReference type="ARBA" id="ARBA00023014"/>
    </source>
</evidence>
<protein>
    <submittedName>
        <fullName evidence="10">Aldehyde ferredoxin oxidoreductase</fullName>
    </submittedName>
</protein>
<dbReference type="SUPFAM" id="SSF56228">
    <property type="entry name" value="Aldehyde ferredoxin oxidoreductase, N-terminal domain"/>
    <property type="match status" value="1"/>
</dbReference>
<dbReference type="PANTHER" id="PTHR30038">
    <property type="entry name" value="ALDEHYDE FERREDOXIN OXIDOREDUCTASE"/>
    <property type="match status" value="1"/>
</dbReference>
<evidence type="ECO:0000256" key="6">
    <source>
        <dbReference type="ARBA" id="ARBA00023004"/>
    </source>
</evidence>
<evidence type="ECO:0000256" key="4">
    <source>
        <dbReference type="ARBA" id="ARBA00022723"/>
    </source>
</evidence>